<sequence>MRRVSRDLQPVTMLQGKLQNDDALRPARSMRPVDEEPDEQLK</sequence>
<feature type="compositionally biased region" description="Basic and acidic residues" evidence="1">
    <location>
        <begin position="19"/>
        <end position="42"/>
    </location>
</feature>
<evidence type="ECO:0000313" key="3">
    <source>
        <dbReference type="WBParaSite" id="maker-unitig_41892-snap-gene-0.3-mRNA-1"/>
    </source>
</evidence>
<evidence type="ECO:0000313" key="2">
    <source>
        <dbReference type="Proteomes" id="UP000095280"/>
    </source>
</evidence>
<organism evidence="2 3">
    <name type="scientific">Macrostomum lignano</name>
    <dbReference type="NCBI Taxonomy" id="282301"/>
    <lineage>
        <taxon>Eukaryota</taxon>
        <taxon>Metazoa</taxon>
        <taxon>Spiralia</taxon>
        <taxon>Lophotrochozoa</taxon>
        <taxon>Platyhelminthes</taxon>
        <taxon>Rhabditophora</taxon>
        <taxon>Macrostomorpha</taxon>
        <taxon>Macrostomida</taxon>
        <taxon>Macrostomidae</taxon>
        <taxon>Macrostomum</taxon>
    </lineage>
</organism>
<accession>A0A1I8FN88</accession>
<keyword evidence="2" id="KW-1185">Reference proteome</keyword>
<feature type="region of interest" description="Disordered" evidence="1">
    <location>
        <begin position="1"/>
        <end position="42"/>
    </location>
</feature>
<proteinExistence type="predicted"/>
<name>A0A1I8FN88_9PLAT</name>
<protein>
    <submittedName>
        <fullName evidence="3">Uncharacterized protein</fullName>
    </submittedName>
</protein>
<evidence type="ECO:0000256" key="1">
    <source>
        <dbReference type="SAM" id="MobiDB-lite"/>
    </source>
</evidence>
<reference evidence="3" key="1">
    <citation type="submission" date="2016-11" db="UniProtKB">
        <authorList>
            <consortium name="WormBaseParasite"/>
        </authorList>
    </citation>
    <scope>IDENTIFICATION</scope>
</reference>
<dbReference type="AlphaFoldDB" id="A0A1I8FN88"/>
<dbReference type="Proteomes" id="UP000095280">
    <property type="component" value="Unplaced"/>
</dbReference>
<dbReference type="WBParaSite" id="maker-unitig_41892-snap-gene-0.3-mRNA-1">
    <property type="protein sequence ID" value="maker-unitig_41892-snap-gene-0.3-mRNA-1"/>
    <property type="gene ID" value="maker-unitig_41892-snap-gene-0.3"/>
</dbReference>